<evidence type="ECO:0000313" key="2">
    <source>
        <dbReference type="Ensembl" id="ENSUAMP00000018361.1"/>
    </source>
</evidence>
<dbReference type="Ensembl" id="ENSUAMT00000020547.1">
    <property type="protein sequence ID" value="ENSUAMP00000018361.1"/>
    <property type="gene ID" value="ENSUAMG00000014570.1"/>
</dbReference>
<evidence type="ECO:0000313" key="3">
    <source>
        <dbReference type="Proteomes" id="UP000291022"/>
    </source>
</evidence>
<evidence type="ECO:0008006" key="4">
    <source>
        <dbReference type="Google" id="ProtNLM"/>
    </source>
</evidence>
<name>A0A452RHH9_URSAM</name>
<organism evidence="2 3">
    <name type="scientific">Ursus americanus</name>
    <name type="common">American black bear</name>
    <name type="synonym">Euarctos americanus</name>
    <dbReference type="NCBI Taxonomy" id="9643"/>
    <lineage>
        <taxon>Eukaryota</taxon>
        <taxon>Metazoa</taxon>
        <taxon>Chordata</taxon>
        <taxon>Craniata</taxon>
        <taxon>Vertebrata</taxon>
        <taxon>Euteleostomi</taxon>
        <taxon>Mammalia</taxon>
        <taxon>Eutheria</taxon>
        <taxon>Laurasiatheria</taxon>
        <taxon>Carnivora</taxon>
        <taxon>Caniformia</taxon>
        <taxon>Ursidae</taxon>
        <taxon>Ursus</taxon>
    </lineage>
</organism>
<protein>
    <recommendedName>
        <fullName evidence="4">Plasmolipin</fullName>
    </recommendedName>
</protein>
<dbReference type="AlphaFoldDB" id="A0A452RHH9"/>
<reference evidence="2" key="3">
    <citation type="submission" date="2025-09" db="UniProtKB">
        <authorList>
            <consortium name="Ensembl"/>
        </authorList>
    </citation>
    <scope>IDENTIFICATION</scope>
</reference>
<keyword evidence="1" id="KW-0472">Membrane</keyword>
<feature type="transmembrane region" description="Helical" evidence="1">
    <location>
        <begin position="73"/>
        <end position="94"/>
    </location>
</feature>
<keyword evidence="1" id="KW-1133">Transmembrane helix</keyword>
<feature type="transmembrane region" description="Helical" evidence="1">
    <location>
        <begin position="38"/>
        <end position="61"/>
    </location>
</feature>
<dbReference type="GeneTree" id="ENSGT00940000156011"/>
<reference evidence="2" key="2">
    <citation type="submission" date="2025-08" db="UniProtKB">
        <authorList>
            <consortium name="Ensembl"/>
        </authorList>
    </citation>
    <scope>IDENTIFICATION</scope>
</reference>
<dbReference type="Proteomes" id="UP000291022">
    <property type="component" value="Unassembled WGS sequence"/>
</dbReference>
<evidence type="ECO:0000256" key="1">
    <source>
        <dbReference type="SAM" id="Phobius"/>
    </source>
</evidence>
<sequence>MAEFPMKMSTETSCPWQGAGASLSPLCLDPGFFCSRLLIFNVGTTVLDILAFITCSTALELTSLKGTLPSNQWTAAFLCCLVMIAYGASAFFSFQAWQGVGRNAATSQMAGGYTWTTCSIAHLGAKGCSQVPVWGGPQARGLRPLWSQPGRDYTCSALLIRLGLTQHS</sequence>
<keyword evidence="1" id="KW-0812">Transmembrane</keyword>
<keyword evidence="3" id="KW-1185">Reference proteome</keyword>
<reference evidence="3" key="1">
    <citation type="submission" date="2016-06" db="EMBL/GenBank/DDBJ databases">
        <title>De novo assembly and RNA-Seq shows season-dependent expression and editing in black bear kidneys.</title>
        <authorList>
            <person name="Korstanje R."/>
            <person name="Srivastava A."/>
            <person name="Sarsani V.K."/>
            <person name="Sheehan S.M."/>
            <person name="Seger R.L."/>
            <person name="Barter M.E."/>
            <person name="Lindqvist C."/>
            <person name="Brody L.C."/>
            <person name="Mullikin J.C."/>
        </authorList>
    </citation>
    <scope>NUCLEOTIDE SEQUENCE [LARGE SCALE GENOMIC DNA]</scope>
</reference>
<proteinExistence type="predicted"/>
<accession>A0A452RHH9</accession>